<keyword evidence="5" id="KW-1185">Reference proteome</keyword>
<dbReference type="Proteomes" id="UP000218505">
    <property type="component" value="Chromosome"/>
</dbReference>
<dbReference type="InterPro" id="IPR009081">
    <property type="entry name" value="PP-bd_ACP"/>
</dbReference>
<dbReference type="Pfam" id="PF00550">
    <property type="entry name" value="PP-binding"/>
    <property type="match status" value="1"/>
</dbReference>
<dbReference type="Gene3D" id="1.10.1200.10">
    <property type="entry name" value="ACP-like"/>
    <property type="match status" value="1"/>
</dbReference>
<protein>
    <submittedName>
        <fullName evidence="4">Phosphopantetheine-binding protein</fullName>
    </submittedName>
</protein>
<reference evidence="4" key="1">
    <citation type="submission" date="2017-09" db="EMBL/GenBank/DDBJ databases">
        <title>Complete Genome Sequence of ansamitocin-producing Bacterium Actinosynnema pretiosum X47.</title>
        <authorList>
            <person name="Cao G."/>
            <person name="Zong G."/>
            <person name="Zhong C."/>
            <person name="Fu J."/>
        </authorList>
    </citation>
    <scope>NUCLEOTIDE SEQUENCE [LARGE SCALE GENOMIC DNA]</scope>
    <source>
        <strain evidence="4">X47</strain>
    </source>
</reference>
<dbReference type="SUPFAM" id="SSF47336">
    <property type="entry name" value="ACP-like"/>
    <property type="match status" value="1"/>
</dbReference>
<dbReference type="PROSITE" id="PS00012">
    <property type="entry name" value="PHOSPHOPANTETHEINE"/>
    <property type="match status" value="1"/>
</dbReference>
<gene>
    <name evidence="4" type="ORF">CNX65_13610</name>
</gene>
<evidence type="ECO:0000313" key="4">
    <source>
        <dbReference type="EMBL" id="ATE54199.1"/>
    </source>
</evidence>
<keyword evidence="2" id="KW-0597">Phosphoprotein</keyword>
<dbReference type="KEGG" id="apre:CNX65_13610"/>
<evidence type="ECO:0000259" key="3">
    <source>
        <dbReference type="PROSITE" id="PS50075"/>
    </source>
</evidence>
<proteinExistence type="predicted"/>
<evidence type="ECO:0000256" key="2">
    <source>
        <dbReference type="ARBA" id="ARBA00022553"/>
    </source>
</evidence>
<organism evidence="4 5">
    <name type="scientific">Actinosynnema pretiosum</name>
    <dbReference type="NCBI Taxonomy" id="42197"/>
    <lineage>
        <taxon>Bacteria</taxon>
        <taxon>Bacillati</taxon>
        <taxon>Actinomycetota</taxon>
        <taxon>Actinomycetes</taxon>
        <taxon>Pseudonocardiales</taxon>
        <taxon>Pseudonocardiaceae</taxon>
        <taxon>Actinosynnema</taxon>
    </lineage>
</organism>
<dbReference type="RefSeq" id="WP_015801511.1">
    <property type="nucleotide sequence ID" value="NZ_CP023445.1"/>
</dbReference>
<evidence type="ECO:0000256" key="1">
    <source>
        <dbReference type="ARBA" id="ARBA00022450"/>
    </source>
</evidence>
<keyword evidence="1" id="KW-0596">Phosphopantetheine</keyword>
<dbReference type="PROSITE" id="PS50075">
    <property type="entry name" value="CARRIER"/>
    <property type="match status" value="1"/>
</dbReference>
<accession>A0A290Z5E5</accession>
<feature type="domain" description="Carrier" evidence="3">
    <location>
        <begin position="1"/>
        <end position="78"/>
    </location>
</feature>
<dbReference type="AlphaFoldDB" id="A0A290Z5E5"/>
<name>A0A290Z5E5_9PSEU</name>
<evidence type="ECO:0000313" key="5">
    <source>
        <dbReference type="Proteomes" id="UP000218505"/>
    </source>
</evidence>
<sequence length="82" mass="9218">MWDQRFEEILRKHLPFAEPGDELAEDADLRDLGLDSLAMVDLLADLEKGFAVRFRDDALKAETFRTPSTLWAALSGLLEPSA</sequence>
<dbReference type="InterPro" id="IPR006162">
    <property type="entry name" value="Ppantetheine_attach_site"/>
</dbReference>
<dbReference type="InterPro" id="IPR036736">
    <property type="entry name" value="ACP-like_sf"/>
</dbReference>
<dbReference type="EMBL" id="CP023445">
    <property type="protein sequence ID" value="ATE54199.1"/>
    <property type="molecule type" value="Genomic_DNA"/>
</dbReference>